<evidence type="ECO:0000313" key="3">
    <source>
        <dbReference type="EMBL" id="MDV6230660.1"/>
    </source>
</evidence>
<evidence type="ECO:0000256" key="1">
    <source>
        <dbReference type="SAM" id="Phobius"/>
    </source>
</evidence>
<dbReference type="EMBL" id="JAWLKE010000003">
    <property type="protein sequence ID" value="MDV6230660.1"/>
    <property type="molecule type" value="Genomic_DNA"/>
</dbReference>
<dbReference type="RefSeq" id="WP_317548084.1">
    <property type="nucleotide sequence ID" value="NZ_JAWLKE010000003.1"/>
</dbReference>
<name>A0ABU4AWR0_9NOCA</name>
<feature type="domain" description="Inner membrane protein YgaP-like transmembrane" evidence="2">
    <location>
        <begin position="62"/>
        <end position="113"/>
    </location>
</feature>
<proteinExistence type="predicted"/>
<organism evidence="3 4">
    <name type="scientific">Rhodococcus cercidiphylli</name>
    <dbReference type="NCBI Taxonomy" id="489916"/>
    <lineage>
        <taxon>Bacteria</taxon>
        <taxon>Bacillati</taxon>
        <taxon>Actinomycetota</taxon>
        <taxon>Actinomycetes</taxon>
        <taxon>Mycobacteriales</taxon>
        <taxon>Nocardiaceae</taxon>
        <taxon>Rhodococcus</taxon>
    </lineage>
</organism>
<accession>A0ABU4AWR0</accession>
<evidence type="ECO:0000313" key="4">
    <source>
        <dbReference type="Proteomes" id="UP001185899"/>
    </source>
</evidence>
<protein>
    <submittedName>
        <fullName evidence="3">DUF2892 domain-containing protein</fullName>
    </submittedName>
</protein>
<keyword evidence="1" id="KW-0472">Membrane</keyword>
<keyword evidence="4" id="KW-1185">Reference proteome</keyword>
<keyword evidence="1" id="KW-1133">Transmembrane helix</keyword>
<dbReference type="Pfam" id="PF11127">
    <property type="entry name" value="YgaP-like_TM"/>
    <property type="match status" value="1"/>
</dbReference>
<dbReference type="InterPro" id="IPR021309">
    <property type="entry name" value="YgaP-like_TM"/>
</dbReference>
<evidence type="ECO:0000259" key="2">
    <source>
        <dbReference type="Pfam" id="PF11127"/>
    </source>
</evidence>
<feature type="transmembrane region" description="Helical" evidence="1">
    <location>
        <begin position="90"/>
        <end position="112"/>
    </location>
</feature>
<gene>
    <name evidence="3" type="ORF">R3P95_08890</name>
</gene>
<comment type="caution">
    <text evidence="3">The sequence shown here is derived from an EMBL/GenBank/DDBJ whole genome shotgun (WGS) entry which is preliminary data.</text>
</comment>
<reference evidence="3 4" key="1">
    <citation type="submission" date="2023-10" db="EMBL/GenBank/DDBJ databases">
        <title>Development of a sustainable strategy for remediation of hydrocarbon-contaminated territories based on the waste exchange concept.</title>
        <authorList>
            <person name="Krivoruchko A."/>
        </authorList>
    </citation>
    <scope>NUCLEOTIDE SEQUENCE [LARGE SCALE GENOMIC DNA]</scope>
    <source>
        <strain evidence="3 4">IEGM 1322</strain>
    </source>
</reference>
<keyword evidence="1" id="KW-0812">Transmembrane</keyword>
<dbReference type="Proteomes" id="UP001185899">
    <property type="component" value="Unassembled WGS sequence"/>
</dbReference>
<feature type="transmembrane region" description="Helical" evidence="1">
    <location>
        <begin position="64"/>
        <end position="84"/>
    </location>
</feature>
<sequence length="121" mass="13108">MVDQSAREALVVWPHCRGRGWAVRVRSRRFVHIGVLARPTEKVPLQNWNHHVVRRILRSIAGRALRIVVGIALIVVALVLGGVGGIVVGVIGGVFVLTGVINVCLLGPLFSVDLRGRPKTS</sequence>